<organism evidence="6 7">
    <name type="scientific">Imshaugia aleurites</name>
    <dbReference type="NCBI Taxonomy" id="172621"/>
    <lineage>
        <taxon>Eukaryota</taxon>
        <taxon>Fungi</taxon>
        <taxon>Dikarya</taxon>
        <taxon>Ascomycota</taxon>
        <taxon>Pezizomycotina</taxon>
        <taxon>Lecanoromycetes</taxon>
        <taxon>OSLEUM clade</taxon>
        <taxon>Lecanoromycetidae</taxon>
        <taxon>Lecanorales</taxon>
        <taxon>Lecanorineae</taxon>
        <taxon>Parmeliaceae</taxon>
        <taxon>Imshaugia</taxon>
    </lineage>
</organism>
<evidence type="ECO:0000259" key="5">
    <source>
        <dbReference type="PROSITE" id="PS50013"/>
    </source>
</evidence>
<dbReference type="SMART" id="SM00298">
    <property type="entry name" value="CHROMO"/>
    <property type="match status" value="1"/>
</dbReference>
<dbReference type="InterPro" id="IPR023780">
    <property type="entry name" value="Chromo_domain"/>
</dbReference>
<protein>
    <recommendedName>
        <fullName evidence="5">Chromo domain-containing protein</fullName>
    </recommendedName>
</protein>
<dbReference type="Proteomes" id="UP000664534">
    <property type="component" value="Unassembled WGS sequence"/>
</dbReference>
<feature type="compositionally biased region" description="Acidic residues" evidence="4">
    <location>
        <begin position="66"/>
        <end position="77"/>
    </location>
</feature>
<comment type="subcellular location">
    <subcellularLocation>
        <location evidence="1">Nucleus</location>
    </subcellularLocation>
</comment>
<dbReference type="InterPro" id="IPR000953">
    <property type="entry name" value="Chromo/chromo_shadow_dom"/>
</dbReference>
<dbReference type="GO" id="GO:0006338">
    <property type="term" value="P:chromatin remodeling"/>
    <property type="evidence" value="ECO:0007669"/>
    <property type="project" value="UniProtKB-ARBA"/>
</dbReference>
<dbReference type="PROSITE" id="PS00598">
    <property type="entry name" value="CHROMO_1"/>
    <property type="match status" value="1"/>
</dbReference>
<keyword evidence="7" id="KW-1185">Reference proteome</keyword>
<feature type="region of interest" description="Disordered" evidence="4">
    <location>
        <begin position="131"/>
        <end position="217"/>
    </location>
</feature>
<accession>A0A8H3F0A6</accession>
<reference evidence="6" key="1">
    <citation type="submission" date="2021-03" db="EMBL/GenBank/DDBJ databases">
        <authorList>
            <person name="Tagirdzhanova G."/>
        </authorList>
    </citation>
    <scope>NUCLEOTIDE SEQUENCE</scope>
</reference>
<name>A0A8H3F0A6_9LECA</name>
<dbReference type="SUPFAM" id="SSF54160">
    <property type="entry name" value="Chromo domain-like"/>
    <property type="match status" value="2"/>
</dbReference>
<evidence type="ECO:0000256" key="1">
    <source>
        <dbReference type="ARBA" id="ARBA00004123"/>
    </source>
</evidence>
<dbReference type="GO" id="GO:0000792">
    <property type="term" value="C:heterochromatin"/>
    <property type="evidence" value="ECO:0007669"/>
    <property type="project" value="UniProtKB-ARBA"/>
</dbReference>
<dbReference type="EMBL" id="CAJPDT010000017">
    <property type="protein sequence ID" value="CAF9916886.1"/>
    <property type="molecule type" value="Genomic_DNA"/>
</dbReference>
<dbReference type="Gene3D" id="2.40.50.40">
    <property type="match status" value="2"/>
</dbReference>
<feature type="domain" description="Chromo" evidence="5">
    <location>
        <begin position="79"/>
        <end position="141"/>
    </location>
</feature>
<feature type="region of interest" description="Disordered" evidence="4">
    <location>
        <begin position="22"/>
        <end position="87"/>
    </location>
</feature>
<dbReference type="Pfam" id="PF00385">
    <property type="entry name" value="Chromo"/>
    <property type="match status" value="1"/>
</dbReference>
<dbReference type="GO" id="GO:0005634">
    <property type="term" value="C:nucleus"/>
    <property type="evidence" value="ECO:0007669"/>
    <property type="project" value="UniProtKB-SubCell"/>
</dbReference>
<evidence type="ECO:0000256" key="3">
    <source>
        <dbReference type="ARBA" id="ARBA00023242"/>
    </source>
</evidence>
<dbReference type="InterPro" id="IPR051219">
    <property type="entry name" value="Heterochromatin_chromo-domain"/>
</dbReference>
<dbReference type="InterPro" id="IPR008251">
    <property type="entry name" value="Chromo_shadow_dom"/>
</dbReference>
<dbReference type="AlphaFoldDB" id="A0A8H3F0A6"/>
<gene>
    <name evidence="6" type="ORF">IMSHALPRED_003327</name>
</gene>
<dbReference type="InterPro" id="IPR023779">
    <property type="entry name" value="Chromodomain_CS"/>
</dbReference>
<evidence type="ECO:0000256" key="4">
    <source>
        <dbReference type="SAM" id="MobiDB-lite"/>
    </source>
</evidence>
<keyword evidence="3" id="KW-0539">Nucleus</keyword>
<proteinExistence type="predicted"/>
<dbReference type="PROSITE" id="PS50013">
    <property type="entry name" value="CHROMO_2"/>
    <property type="match status" value="1"/>
</dbReference>
<dbReference type="CDD" id="cd00024">
    <property type="entry name" value="CD_CSD"/>
    <property type="match status" value="1"/>
</dbReference>
<evidence type="ECO:0000256" key="2">
    <source>
        <dbReference type="ARBA" id="ARBA00011353"/>
    </source>
</evidence>
<comment type="subunit">
    <text evidence="2">Component of the NuA4 histone acetyltransferase complex.</text>
</comment>
<comment type="caution">
    <text evidence="6">The sequence shown here is derived from an EMBL/GenBank/DDBJ whole genome shotgun (WGS) entry which is preliminary data.</text>
</comment>
<dbReference type="InterPro" id="IPR016197">
    <property type="entry name" value="Chromo-like_dom_sf"/>
</dbReference>
<evidence type="ECO:0000313" key="7">
    <source>
        <dbReference type="Proteomes" id="UP000664534"/>
    </source>
</evidence>
<evidence type="ECO:0000313" key="6">
    <source>
        <dbReference type="EMBL" id="CAF9916886.1"/>
    </source>
</evidence>
<dbReference type="SMART" id="SM00300">
    <property type="entry name" value="ChSh"/>
    <property type="match status" value="1"/>
</dbReference>
<sequence>MPRKFKTALLELRVINTIMQTNPSSIAPLPVELESDVESPAEDVPPPNAELAEANEEPADTSMKDEEGEEDDDEDPETFIVEDIKDHRSDFEDGHMRYHVKWKGYEKKADRTWETEDNLEGAKEILEEYWKSIGGKPVPDQPKSGSKKRGRQSTGGTKPDTGKRPKMTKTSRTSSGKSKGRKSNGADGTEEDGSPIPLIGYTDEGDDDWKAPPAKDGAWDPLVQAVDTVTRENSDGELWGYLIWNAKNEDGRFYRSKAKLPVIYRACPQRMLHFYEKHLVFSASAPDAATDAPAKDEEGTIE</sequence>
<dbReference type="OrthoDB" id="433924at2759"/>
<dbReference type="PANTHER" id="PTHR22812">
    <property type="entry name" value="CHROMOBOX PROTEIN"/>
    <property type="match status" value="1"/>
</dbReference>
<dbReference type="Pfam" id="PF01393">
    <property type="entry name" value="Chromo_shadow"/>
    <property type="match status" value="1"/>
</dbReference>